<dbReference type="RefSeq" id="WP_098701920.1">
    <property type="nucleotide sequence ID" value="NZ_NJGI01000001.1"/>
</dbReference>
<evidence type="ECO:0000313" key="2">
    <source>
        <dbReference type="Proteomes" id="UP000222862"/>
    </source>
</evidence>
<evidence type="ECO:0000313" key="1">
    <source>
        <dbReference type="EMBL" id="PGH21754.1"/>
    </source>
</evidence>
<organism evidence="1 2">
    <name type="scientific">Fusobacterium nucleatum subsp. polymorphum</name>
    <name type="common">Fusobacterium polymorphum</name>
    <dbReference type="NCBI Taxonomy" id="76857"/>
    <lineage>
        <taxon>Bacteria</taxon>
        <taxon>Fusobacteriati</taxon>
        <taxon>Fusobacteriota</taxon>
        <taxon>Fusobacteriia</taxon>
        <taxon>Fusobacteriales</taxon>
        <taxon>Fusobacteriaceae</taxon>
        <taxon>Fusobacterium</taxon>
    </lineage>
</organism>
<dbReference type="AlphaFoldDB" id="A0A2B7YCE7"/>
<accession>A0A2B7YCE7</accession>
<gene>
    <name evidence="1" type="ORF">RN96_00540</name>
</gene>
<name>A0A2B7YCE7_FUSNP</name>
<sequence>MIGVKLEVSGINEIINVLGRYEAELPACISRAINRSLEMAKTEQIRRTMEIYYVKKNKLSSTINIFKSTKSSLKGEITSGGRPIGMDHFLLNPKTRAKSGRKMVTGAIKRDGIKNLPNAFIAYYSGKLGTFKRVDGFKEIKGKRKIIKRQKIDRLRGPSAPQMLGNLSILKYLQGYADEKFRMRLDHEIDRVIGL</sequence>
<proteinExistence type="predicted"/>
<protein>
    <submittedName>
        <fullName evidence="1">Uncharacterized protein</fullName>
    </submittedName>
</protein>
<reference evidence="1 2" key="1">
    <citation type="submission" date="2017-06" db="EMBL/GenBank/DDBJ databases">
        <title>Genome sequencing of Fusobacterium nucleatum subsp. polymorphum KCOM 1232 (=ChDC F37).</title>
        <authorList>
            <person name="Kook J.-K."/>
            <person name="Park S.-N."/>
            <person name="Lim Y.K."/>
            <person name="Roh H."/>
        </authorList>
    </citation>
    <scope>NUCLEOTIDE SEQUENCE [LARGE SCALE GENOMIC DNA]</scope>
    <source>
        <strain evidence="2">KCOM 1232 ( ChDC F37)</strain>
    </source>
</reference>
<dbReference type="Proteomes" id="UP000222862">
    <property type="component" value="Unassembled WGS sequence"/>
</dbReference>
<dbReference type="EMBL" id="NJGI01000001">
    <property type="protein sequence ID" value="PGH21754.1"/>
    <property type="molecule type" value="Genomic_DNA"/>
</dbReference>
<comment type="caution">
    <text evidence="1">The sequence shown here is derived from an EMBL/GenBank/DDBJ whole genome shotgun (WGS) entry which is preliminary data.</text>
</comment>